<evidence type="ECO:0000256" key="3">
    <source>
        <dbReference type="ARBA" id="ARBA00022989"/>
    </source>
</evidence>
<feature type="transmembrane region" description="Helical" evidence="5">
    <location>
        <begin position="296"/>
        <end position="320"/>
    </location>
</feature>
<dbReference type="Proteomes" id="UP000011859">
    <property type="component" value="Chromosome"/>
</dbReference>
<dbReference type="OrthoDB" id="9771067at2"/>
<keyword evidence="2 5" id="KW-0812">Transmembrane</keyword>
<dbReference type="AlphaFoldDB" id="M4NKQ3"/>
<dbReference type="eggNOG" id="COG0531">
    <property type="taxonomic scope" value="Bacteria"/>
</dbReference>
<dbReference type="GO" id="GO:0015179">
    <property type="term" value="F:L-amino acid transmembrane transporter activity"/>
    <property type="evidence" value="ECO:0007669"/>
    <property type="project" value="TreeGrafter"/>
</dbReference>
<evidence type="ECO:0000313" key="6">
    <source>
        <dbReference type="EMBL" id="AGG90268.1"/>
    </source>
</evidence>
<feature type="transmembrane region" description="Helical" evidence="5">
    <location>
        <begin position="103"/>
        <end position="129"/>
    </location>
</feature>
<keyword evidence="3 5" id="KW-1133">Transmembrane helix</keyword>
<dbReference type="InterPro" id="IPR002293">
    <property type="entry name" value="AA/rel_permease1"/>
</dbReference>
<evidence type="ECO:0000256" key="2">
    <source>
        <dbReference type="ARBA" id="ARBA00022692"/>
    </source>
</evidence>
<dbReference type="RefSeq" id="WP_015448659.1">
    <property type="nucleotide sequence ID" value="NC_020541.1"/>
</dbReference>
<dbReference type="Pfam" id="PF13520">
    <property type="entry name" value="AA_permease_2"/>
    <property type="match status" value="1"/>
</dbReference>
<protein>
    <submittedName>
        <fullName evidence="6">Amino acid transporter</fullName>
    </submittedName>
</protein>
<name>M4NKQ3_9GAMM</name>
<organism evidence="6 7">
    <name type="scientific">Rhodanobacter denitrificans</name>
    <dbReference type="NCBI Taxonomy" id="666685"/>
    <lineage>
        <taxon>Bacteria</taxon>
        <taxon>Pseudomonadati</taxon>
        <taxon>Pseudomonadota</taxon>
        <taxon>Gammaproteobacteria</taxon>
        <taxon>Lysobacterales</taxon>
        <taxon>Rhodanobacteraceae</taxon>
        <taxon>Rhodanobacter</taxon>
    </lineage>
</organism>
<evidence type="ECO:0000313" key="7">
    <source>
        <dbReference type="Proteomes" id="UP000011859"/>
    </source>
</evidence>
<evidence type="ECO:0000256" key="5">
    <source>
        <dbReference type="SAM" id="Phobius"/>
    </source>
</evidence>
<dbReference type="STRING" id="666685.R2APBS1_3197"/>
<feature type="transmembrane region" description="Helical" evidence="5">
    <location>
        <begin position="174"/>
        <end position="197"/>
    </location>
</feature>
<feature type="transmembrane region" description="Helical" evidence="5">
    <location>
        <begin position="428"/>
        <end position="446"/>
    </location>
</feature>
<evidence type="ECO:0000256" key="4">
    <source>
        <dbReference type="ARBA" id="ARBA00023136"/>
    </source>
</evidence>
<dbReference type="EMBL" id="CP003470">
    <property type="protein sequence ID" value="AGG90268.1"/>
    <property type="molecule type" value="Genomic_DNA"/>
</dbReference>
<dbReference type="HOGENOM" id="CLU_007946_3_4_6"/>
<dbReference type="KEGG" id="rhd:R2APBS1_3197"/>
<feature type="transmembrane region" description="Helical" evidence="5">
    <location>
        <begin position="249"/>
        <end position="276"/>
    </location>
</feature>
<keyword evidence="7" id="KW-1185">Reference proteome</keyword>
<feature type="transmembrane region" description="Helical" evidence="5">
    <location>
        <begin position="141"/>
        <end position="162"/>
    </location>
</feature>
<feature type="transmembrane region" description="Helical" evidence="5">
    <location>
        <begin position="31"/>
        <end position="50"/>
    </location>
</feature>
<dbReference type="Gene3D" id="1.20.1740.10">
    <property type="entry name" value="Amino acid/polyamine transporter I"/>
    <property type="match status" value="1"/>
</dbReference>
<gene>
    <name evidence="6" type="ORF">R2APBS1_3197</name>
</gene>
<dbReference type="InterPro" id="IPR050598">
    <property type="entry name" value="AminoAcid_Transporter"/>
</dbReference>
<feature type="transmembrane region" description="Helical" evidence="5">
    <location>
        <begin position="345"/>
        <end position="363"/>
    </location>
</feature>
<feature type="transmembrane region" description="Helical" evidence="5">
    <location>
        <begin position="209"/>
        <end position="229"/>
    </location>
</feature>
<feature type="transmembrane region" description="Helical" evidence="5">
    <location>
        <begin position="400"/>
        <end position="422"/>
    </location>
</feature>
<dbReference type="GO" id="GO:0016020">
    <property type="term" value="C:membrane"/>
    <property type="evidence" value="ECO:0007669"/>
    <property type="project" value="UniProtKB-SubCell"/>
</dbReference>
<keyword evidence="4 5" id="KW-0472">Membrane</keyword>
<proteinExistence type="predicted"/>
<dbReference type="PANTHER" id="PTHR11785:SF512">
    <property type="entry name" value="SOBREMESA, ISOFORM B"/>
    <property type="match status" value="1"/>
</dbReference>
<feature type="transmembrane region" description="Helical" evidence="5">
    <location>
        <begin position="62"/>
        <end position="82"/>
    </location>
</feature>
<comment type="subcellular location">
    <subcellularLocation>
        <location evidence="1">Membrane</location>
        <topology evidence="1">Multi-pass membrane protein</topology>
    </subcellularLocation>
</comment>
<evidence type="ECO:0000256" key="1">
    <source>
        <dbReference type="ARBA" id="ARBA00004141"/>
    </source>
</evidence>
<reference evidence="6 7" key="1">
    <citation type="submission" date="2012-04" db="EMBL/GenBank/DDBJ databases">
        <title>Complete genome of Rhodanobacter sp. 2APBS1.</title>
        <authorList>
            <consortium name="US DOE Joint Genome Institute"/>
            <person name="Huntemann M."/>
            <person name="Wei C.-L."/>
            <person name="Han J."/>
            <person name="Detter J.C."/>
            <person name="Han C."/>
            <person name="Tapia R."/>
            <person name="Munk A.C.C."/>
            <person name="Chen A."/>
            <person name="Krypides N."/>
            <person name="Mavromatis K."/>
            <person name="Markowitz V."/>
            <person name="Szeto E."/>
            <person name="Ivanova N."/>
            <person name="Mikhailova N."/>
            <person name="Ovchinnikova G."/>
            <person name="Pagani I."/>
            <person name="Pati A."/>
            <person name="Goodwin L."/>
            <person name="Peters L."/>
            <person name="Pitluck S."/>
            <person name="Woyke T."/>
            <person name="Prakash O."/>
            <person name="Elkins J."/>
            <person name="Brown S."/>
            <person name="Palumbo A."/>
            <person name="Hemme C."/>
            <person name="Zhou J."/>
            <person name="Watson D."/>
            <person name="Jardine P."/>
            <person name="Kostka J."/>
            <person name="Green S."/>
        </authorList>
    </citation>
    <scope>NUCLEOTIDE SEQUENCE [LARGE SCALE GENOMIC DNA]</scope>
    <source>
        <strain evidence="6 7">2APBS1</strain>
    </source>
</reference>
<dbReference type="PANTHER" id="PTHR11785">
    <property type="entry name" value="AMINO ACID TRANSPORTER"/>
    <property type="match status" value="1"/>
</dbReference>
<accession>M4NKQ3</accession>
<sequence length="455" mass="47824">MLAASFHRRHYDPMNPSSRTAYARSLRPRDAALVVVGGIIGGGIFLNPGIVAQRTESGLALLLMWVAAGVLTLIGALCYAELGARRPHAGGSYVYLREAFGPLAGFLFGWTMLLVIYSGSSAAVATIFASYTAALFGLQSAWALPLTVGGLVFVSAINLFGIRLGAQIQNLFALLKLLAVAVLVVCGLFLAGAGAGHGQLLAADPARQGVGFIGAALPVLFAYSGFTYLNNLAGEVREPQRTLPRALALGMGLVIVAYALVNVAYLAVLGHAGLAASTAPAADVMQQVAGPVGAKLIALGVAISTLGFCNITLVAGARVLQVMGEDGLFFRAVARLHPRWRTPNTALLLLSGWAIVLALSGSYGQLLDYATFGDWLACAIGVATLFWYRRHDRASGGFRVPGYPWLPLLFVAAVTAVVLLSLRDNPRNSGIGLLIMLAGVPVYALWRHLFSRTLP</sequence>
<dbReference type="PIRSF" id="PIRSF006060">
    <property type="entry name" value="AA_transporter"/>
    <property type="match status" value="1"/>
</dbReference>